<gene>
    <name evidence="3" type="ORF">PBIL07802_LOCUS13064</name>
</gene>
<proteinExistence type="predicted"/>
<evidence type="ECO:0000259" key="2">
    <source>
        <dbReference type="PROSITE" id="PS50250"/>
    </source>
</evidence>
<dbReference type="SMART" id="SM00088">
    <property type="entry name" value="PINT"/>
    <property type="match status" value="1"/>
</dbReference>
<dbReference type="PANTHER" id="PTHR14145:SF1">
    <property type="entry name" value="26S PROTEASOME NON-ATPASE REGULATORY SUBUNIT 6"/>
    <property type="match status" value="1"/>
</dbReference>
<keyword evidence="1" id="KW-0647">Proteasome</keyword>
<dbReference type="InterPro" id="IPR019585">
    <property type="entry name" value="Rpn7/CSN1"/>
</dbReference>
<evidence type="ECO:0000313" key="3">
    <source>
        <dbReference type="EMBL" id="CAE0250859.1"/>
    </source>
</evidence>
<name>A0A7S3G4G6_9EUKA</name>
<feature type="domain" description="PCI" evidence="2">
    <location>
        <begin position="207"/>
        <end position="375"/>
    </location>
</feature>
<dbReference type="Pfam" id="PF10602">
    <property type="entry name" value="RPN7"/>
    <property type="match status" value="1"/>
</dbReference>
<dbReference type="Pfam" id="PF21154">
    <property type="entry name" value="RPN7_PSMD6_C"/>
    <property type="match status" value="1"/>
</dbReference>
<protein>
    <recommendedName>
        <fullName evidence="2">PCI domain-containing protein</fullName>
    </recommendedName>
</protein>
<dbReference type="GO" id="GO:0000502">
    <property type="term" value="C:proteasome complex"/>
    <property type="evidence" value="ECO:0007669"/>
    <property type="project" value="UniProtKB-KW"/>
</dbReference>
<evidence type="ECO:0000256" key="1">
    <source>
        <dbReference type="ARBA" id="ARBA00022942"/>
    </source>
</evidence>
<dbReference type="InterPro" id="IPR000717">
    <property type="entry name" value="PCI_dom"/>
</dbReference>
<dbReference type="EMBL" id="HBIB01020169">
    <property type="protein sequence ID" value="CAE0250859.1"/>
    <property type="molecule type" value="Transcribed_RNA"/>
</dbReference>
<dbReference type="SUPFAM" id="SSF46785">
    <property type="entry name" value="Winged helix' DNA-binding domain"/>
    <property type="match status" value="1"/>
</dbReference>
<dbReference type="GO" id="GO:0043161">
    <property type="term" value="P:proteasome-mediated ubiquitin-dependent protein catabolic process"/>
    <property type="evidence" value="ECO:0007669"/>
    <property type="project" value="TreeGrafter"/>
</dbReference>
<dbReference type="PANTHER" id="PTHR14145">
    <property type="entry name" value="26S PROTESOME SUBUNIT 6"/>
    <property type="match status" value="1"/>
</dbReference>
<dbReference type="InterPro" id="IPR049549">
    <property type="entry name" value="RPN7_PSMD6_C"/>
</dbReference>
<dbReference type="PROSITE" id="PS50250">
    <property type="entry name" value="PCI"/>
    <property type="match status" value="1"/>
</dbReference>
<sequence length="403" mass="45688">MQYCHTTITAKNKFRFQPVRLLSAMEDVPLDDMLAFAEKKFEAQNSGKTKLLKAVAEKALSLGLLDQYEEICSSIGEEMNASAVAAVREAHLKTLKGFDNRLEHAKENYGESEIADILCERAEVVVRTGNKGDSIDAISRAWGANVGLSKKLDLLFLALRLGFFLEDRPFIREKLDETKKLLETGADWERRNRLKVYEGLYFCMVRNFSAACDLFLEALSTFSAGEVIPFVKFVEMVILLSMATSERGTLVTKVLRSPEVVASLRDLSGLDVYLRSYYDCHYEGFMNSLYGALSRVACNRYLRRHSKFYSREVRARVYRQFLQPYKSVTLKSMAAAFSVSEGFMDSELSAFISSSKLHCKIDKVSGIIETNRPDSKNAFYQSTIKQGDVLLNRVQRLSRVINM</sequence>
<dbReference type="AlphaFoldDB" id="A0A7S3G4G6"/>
<dbReference type="Pfam" id="PF01399">
    <property type="entry name" value="PCI"/>
    <property type="match status" value="1"/>
</dbReference>
<dbReference type="InterPro" id="IPR045135">
    <property type="entry name" value="Rpn7_N"/>
</dbReference>
<dbReference type="FunFam" id="1.25.40.570:FF:000005">
    <property type="entry name" value="26S proteasome regulatory subunit N7"/>
    <property type="match status" value="1"/>
</dbReference>
<accession>A0A7S3G4G6</accession>
<dbReference type="Gene3D" id="1.25.40.570">
    <property type="match status" value="1"/>
</dbReference>
<organism evidence="3">
    <name type="scientific">Palpitomonas bilix</name>
    <dbReference type="NCBI Taxonomy" id="652834"/>
    <lineage>
        <taxon>Eukaryota</taxon>
        <taxon>Eukaryota incertae sedis</taxon>
    </lineage>
</organism>
<dbReference type="InterPro" id="IPR036390">
    <property type="entry name" value="WH_DNA-bd_sf"/>
</dbReference>
<reference evidence="3" key="1">
    <citation type="submission" date="2021-01" db="EMBL/GenBank/DDBJ databases">
        <authorList>
            <person name="Corre E."/>
            <person name="Pelletier E."/>
            <person name="Niang G."/>
            <person name="Scheremetjew M."/>
            <person name="Finn R."/>
            <person name="Kale V."/>
            <person name="Holt S."/>
            <person name="Cochrane G."/>
            <person name="Meng A."/>
            <person name="Brown T."/>
            <person name="Cohen L."/>
        </authorList>
    </citation>
    <scope>NUCLEOTIDE SEQUENCE</scope>
    <source>
        <strain evidence="3">NIES-2562</strain>
    </source>
</reference>